<dbReference type="EMBL" id="LAZR01018704">
    <property type="protein sequence ID" value="KKL95323.1"/>
    <property type="molecule type" value="Genomic_DNA"/>
</dbReference>
<name>A0A0F9G9G2_9ZZZZ</name>
<keyword evidence="1" id="KW-1133">Transmembrane helix</keyword>
<gene>
    <name evidence="2" type="ORF">LCGC14_1855720</name>
</gene>
<comment type="caution">
    <text evidence="2">The sequence shown here is derived from an EMBL/GenBank/DDBJ whole genome shotgun (WGS) entry which is preliminary data.</text>
</comment>
<feature type="transmembrane region" description="Helical" evidence="1">
    <location>
        <begin position="37"/>
        <end position="58"/>
    </location>
</feature>
<proteinExistence type="predicted"/>
<keyword evidence="1" id="KW-0812">Transmembrane</keyword>
<evidence type="ECO:0000256" key="1">
    <source>
        <dbReference type="SAM" id="Phobius"/>
    </source>
</evidence>
<keyword evidence="1" id="KW-0472">Membrane</keyword>
<dbReference type="AlphaFoldDB" id="A0A0F9G9G2"/>
<sequence length="76" mass="8681">MFVVALNLTVLTMMFFSLVWANSMPGKALNVMLLNKLLRVTWTVMVLAWAWFMWKLLIQVYIDTGIFRAVGIGGIN</sequence>
<organism evidence="2">
    <name type="scientific">marine sediment metagenome</name>
    <dbReference type="NCBI Taxonomy" id="412755"/>
    <lineage>
        <taxon>unclassified sequences</taxon>
        <taxon>metagenomes</taxon>
        <taxon>ecological metagenomes</taxon>
    </lineage>
</organism>
<accession>A0A0F9G9G2</accession>
<evidence type="ECO:0000313" key="2">
    <source>
        <dbReference type="EMBL" id="KKL95323.1"/>
    </source>
</evidence>
<protein>
    <submittedName>
        <fullName evidence="2">Uncharacterized protein</fullName>
    </submittedName>
</protein>
<reference evidence="2" key="1">
    <citation type="journal article" date="2015" name="Nature">
        <title>Complex archaea that bridge the gap between prokaryotes and eukaryotes.</title>
        <authorList>
            <person name="Spang A."/>
            <person name="Saw J.H."/>
            <person name="Jorgensen S.L."/>
            <person name="Zaremba-Niedzwiedzka K."/>
            <person name="Martijn J."/>
            <person name="Lind A.E."/>
            <person name="van Eijk R."/>
            <person name="Schleper C."/>
            <person name="Guy L."/>
            <person name="Ettema T.J."/>
        </authorList>
    </citation>
    <scope>NUCLEOTIDE SEQUENCE</scope>
</reference>